<protein>
    <submittedName>
        <fullName evidence="3">Uncharacterized protein</fullName>
    </submittedName>
</protein>
<keyword evidence="2" id="KW-1133">Transmembrane helix</keyword>
<evidence type="ECO:0000256" key="1">
    <source>
        <dbReference type="SAM" id="MobiDB-lite"/>
    </source>
</evidence>
<feature type="region of interest" description="Disordered" evidence="1">
    <location>
        <begin position="47"/>
        <end position="96"/>
    </location>
</feature>
<dbReference type="Proteomes" id="UP000484842">
    <property type="component" value="Unassembled WGS sequence"/>
</dbReference>
<feature type="transmembrane region" description="Helical" evidence="2">
    <location>
        <begin position="7"/>
        <end position="32"/>
    </location>
</feature>
<evidence type="ECO:0000313" key="3">
    <source>
        <dbReference type="EMBL" id="MPY67284.1"/>
    </source>
</evidence>
<reference evidence="3 4" key="1">
    <citation type="submission" date="2019-10" db="EMBL/GenBank/DDBJ databases">
        <title>Deinococcus sp. isolated from soil.</title>
        <authorList>
            <person name="Li Y."/>
            <person name="Wang J."/>
        </authorList>
    </citation>
    <scope>NUCLEOTIDE SEQUENCE [LARGE SCALE GENOMIC DNA]</scope>
    <source>
        <strain evidence="3 4">SDU3-2</strain>
    </source>
</reference>
<organism evidence="3 4">
    <name type="scientific">Deinococcus terrestris</name>
    <dbReference type="NCBI Taxonomy" id="2651870"/>
    <lineage>
        <taxon>Bacteria</taxon>
        <taxon>Thermotogati</taxon>
        <taxon>Deinococcota</taxon>
        <taxon>Deinococci</taxon>
        <taxon>Deinococcales</taxon>
        <taxon>Deinococcaceae</taxon>
        <taxon>Deinococcus</taxon>
    </lineage>
</organism>
<evidence type="ECO:0000313" key="4">
    <source>
        <dbReference type="Proteomes" id="UP000484842"/>
    </source>
</evidence>
<gene>
    <name evidence="3" type="ORF">F8S09_11365</name>
</gene>
<dbReference type="AlphaFoldDB" id="A0A7X1TSB1"/>
<keyword evidence="4" id="KW-1185">Reference proteome</keyword>
<evidence type="ECO:0000256" key="2">
    <source>
        <dbReference type="SAM" id="Phobius"/>
    </source>
</evidence>
<accession>A0A7X1TSB1</accession>
<comment type="caution">
    <text evidence="3">The sequence shown here is derived from an EMBL/GenBank/DDBJ whole genome shotgun (WGS) entry which is preliminary data.</text>
</comment>
<dbReference type="EMBL" id="WBSL01000005">
    <property type="protein sequence ID" value="MPY67284.1"/>
    <property type="molecule type" value="Genomic_DNA"/>
</dbReference>
<keyword evidence="2" id="KW-0812">Transmembrane</keyword>
<proteinExistence type="predicted"/>
<name>A0A7X1TSB1_9DEIO</name>
<keyword evidence="2" id="KW-0472">Membrane</keyword>
<feature type="compositionally biased region" description="Low complexity" evidence="1">
    <location>
        <begin position="48"/>
        <end position="60"/>
    </location>
</feature>
<sequence length="239" mass="24513">MTRRGPGCGCLGCGGGGLLVLVVLGALAWFLVIQPARTFLESWQGAGTTTTQTQTPPSSTDGTGIDVPTLPGPNGTATTPPQEGGAAQPAPPAGAPLTAQDVQRFLAVRRDVQAALGDSFTQLQQVWTDIQQGQSPNILTLAQVLGQVSGSVGAARTAQAQALTREGLTPERYAQIRGAVNRALGVPDIDFAQAAEALRSGRLPDLGTAVQTATPEERALVAPYRAELTQTAALGLLGL</sequence>